<evidence type="ECO:0000256" key="6">
    <source>
        <dbReference type="ARBA" id="ARBA00023136"/>
    </source>
</evidence>
<dbReference type="InterPro" id="IPR013099">
    <property type="entry name" value="K_chnl_dom"/>
</dbReference>
<feature type="transmembrane region" description="Helical" evidence="7">
    <location>
        <begin position="872"/>
        <end position="890"/>
    </location>
</feature>
<dbReference type="PANTHER" id="PTHR45638">
    <property type="entry name" value="CYCLIC NUCLEOTIDE-GATED CATION CHANNEL SUBUNIT A"/>
    <property type="match status" value="1"/>
</dbReference>
<keyword evidence="6 7" id="KW-0472">Membrane</keyword>
<feature type="transmembrane region" description="Helical" evidence="7">
    <location>
        <begin position="246"/>
        <end position="266"/>
    </location>
</feature>
<comment type="subcellular location">
    <subcellularLocation>
        <location evidence="1">Membrane</location>
        <topology evidence="1">Multi-pass membrane protein</topology>
    </subcellularLocation>
</comment>
<evidence type="ECO:0000313" key="9">
    <source>
        <dbReference type="EMBL" id="CAG7731031.1"/>
    </source>
</evidence>
<feature type="domain" description="Cyclic nucleotide-binding" evidence="8">
    <location>
        <begin position="1530"/>
        <end position="1634"/>
    </location>
</feature>
<feature type="transmembrane region" description="Helical" evidence="7">
    <location>
        <begin position="187"/>
        <end position="204"/>
    </location>
</feature>
<accession>A0A8J2PBJ9</accession>
<protein>
    <recommendedName>
        <fullName evidence="8">Cyclic nucleotide-binding domain-containing protein</fullName>
    </recommendedName>
</protein>
<feature type="transmembrane region" description="Helical" evidence="7">
    <location>
        <begin position="1397"/>
        <end position="1419"/>
    </location>
</feature>
<dbReference type="InterPro" id="IPR005821">
    <property type="entry name" value="Ion_trans_dom"/>
</dbReference>
<evidence type="ECO:0000256" key="3">
    <source>
        <dbReference type="ARBA" id="ARBA00022692"/>
    </source>
</evidence>
<dbReference type="Pfam" id="PF00027">
    <property type="entry name" value="cNMP_binding"/>
    <property type="match status" value="2"/>
</dbReference>
<evidence type="ECO:0000256" key="4">
    <source>
        <dbReference type="ARBA" id="ARBA00022989"/>
    </source>
</evidence>
<evidence type="ECO:0000256" key="1">
    <source>
        <dbReference type="ARBA" id="ARBA00004141"/>
    </source>
</evidence>
<evidence type="ECO:0000256" key="2">
    <source>
        <dbReference type="ARBA" id="ARBA00022448"/>
    </source>
</evidence>
<dbReference type="Pfam" id="PF07885">
    <property type="entry name" value="Ion_trans_2"/>
    <property type="match status" value="1"/>
</dbReference>
<dbReference type="PROSITE" id="PS50042">
    <property type="entry name" value="CNMP_BINDING_3"/>
    <property type="match status" value="3"/>
</dbReference>
<evidence type="ECO:0000256" key="5">
    <source>
        <dbReference type="ARBA" id="ARBA00023065"/>
    </source>
</evidence>
<keyword evidence="10" id="KW-1185">Reference proteome</keyword>
<dbReference type="SMART" id="SM00100">
    <property type="entry name" value="cNMP"/>
    <property type="match status" value="3"/>
</dbReference>
<feature type="transmembrane region" description="Helical" evidence="7">
    <location>
        <begin position="778"/>
        <end position="804"/>
    </location>
</feature>
<feature type="domain" description="Cyclic nucleotide-binding" evidence="8">
    <location>
        <begin position="442"/>
        <end position="537"/>
    </location>
</feature>
<proteinExistence type="predicted"/>
<reference evidence="9" key="1">
    <citation type="submission" date="2021-06" db="EMBL/GenBank/DDBJ databases">
        <authorList>
            <person name="Hodson N. C."/>
            <person name="Mongue J. A."/>
            <person name="Jaron S. K."/>
        </authorList>
    </citation>
    <scope>NUCLEOTIDE SEQUENCE</scope>
</reference>
<dbReference type="InterPro" id="IPR050866">
    <property type="entry name" value="CNG_cation_channel"/>
</dbReference>
<feature type="transmembrane region" description="Helical" evidence="7">
    <location>
        <begin position="845"/>
        <end position="865"/>
    </location>
</feature>
<dbReference type="GO" id="GO:0044877">
    <property type="term" value="F:protein-containing complex binding"/>
    <property type="evidence" value="ECO:0007669"/>
    <property type="project" value="TreeGrafter"/>
</dbReference>
<dbReference type="PANTHER" id="PTHR45638:SF11">
    <property type="entry name" value="CYCLIC NUCLEOTIDE-GATED CATION CHANNEL SUBUNIT A"/>
    <property type="match status" value="1"/>
</dbReference>
<feature type="transmembrane region" description="Helical" evidence="7">
    <location>
        <begin position="1425"/>
        <end position="1453"/>
    </location>
</feature>
<feature type="domain" description="Cyclic nucleotide-binding" evidence="8">
    <location>
        <begin position="976"/>
        <end position="1092"/>
    </location>
</feature>
<keyword evidence="4 7" id="KW-1133">Transmembrane helix</keyword>
<feature type="transmembrane region" description="Helical" evidence="7">
    <location>
        <begin position="1189"/>
        <end position="1216"/>
    </location>
</feature>
<dbReference type="GO" id="GO:0016020">
    <property type="term" value="C:membrane"/>
    <property type="evidence" value="ECO:0007669"/>
    <property type="project" value="UniProtKB-SubCell"/>
</dbReference>
<gene>
    <name evidence="9" type="ORF">AFUS01_LOCUS19641</name>
</gene>
<dbReference type="InterPro" id="IPR018488">
    <property type="entry name" value="cNMP-bd_CS"/>
</dbReference>
<keyword evidence="2" id="KW-0813">Transport</keyword>
<dbReference type="InterPro" id="IPR000595">
    <property type="entry name" value="cNMP-bd_dom"/>
</dbReference>
<keyword evidence="3 7" id="KW-0812">Transmembrane</keyword>
<comment type="caution">
    <text evidence="9">The sequence shown here is derived from an EMBL/GenBank/DDBJ whole genome shotgun (WGS) entry which is preliminary data.</text>
</comment>
<feature type="transmembrane region" description="Helical" evidence="7">
    <location>
        <begin position="307"/>
        <end position="326"/>
    </location>
</feature>
<dbReference type="GO" id="GO:0005221">
    <property type="term" value="F:intracellularly cyclic nucleotide-activated monoatomic cation channel activity"/>
    <property type="evidence" value="ECO:0007669"/>
    <property type="project" value="InterPro"/>
</dbReference>
<evidence type="ECO:0000256" key="7">
    <source>
        <dbReference type="SAM" id="Phobius"/>
    </source>
</evidence>
<evidence type="ECO:0000313" key="10">
    <source>
        <dbReference type="Proteomes" id="UP000708208"/>
    </source>
</evidence>
<dbReference type="OrthoDB" id="415460at2759"/>
<sequence length="1681" mass="195900">MRERIHSRFFCMFHHYKVVGHKSVSWIQKKEIGEMGFDISPLNFPIKLKKTSGFNSLVTEDIKDDSIETYIVSMKNFYPQKSKDHFACYIHCNIESIFATTDLWVVGWNLFTLFFATIFGFAIPYCSTFDDPTINSDSFYCEIFSYYHYLSFAVHFLDVLAEIYVATPSKGLFYRIRDGLKVSIRKVYFWLDVLAVVPFGVIVGEERPSLGQSLRSFFKCAKVFRFLCNLDNVFPLQIFAVRMGKALVLIVYVVHLIACILFGLVCPYGKRSNCNEDSWLSSYYRNIEYNHLNEGLKETVLIKKSPYLLSLWFSTATVTSAGFGDFTPQSQAEIWACLLFMVGGVFFVAYIIGGLAAALTCGIRPKLMFQQKLSSIRIFLQHHNLSGKIQERIIEHYVLQDKLKDGIVVSDPSKHLLYDAPRFIAEDTLFWEVETFLEGVPLFTKSDPVIMTRMAKLMKRYLLPPDLTFVDRGEVRRSMYVVCKGSVGLFTTEKVETGILEATGHFGIRDLLFGEPHEFFIKTKSYVILYAIDFQNFVDSFEGYDEEMMELLYREKTRISERVHDLVFVRGINTHLYDKSEEKPVKIRSFILLPWRKNMTFSYCTYQEYRQIFHNVNRLSWLYRYFLMPITIHPAGVFAKIWNSFITVTAMVNFTICFVELFMQARPPGIRYFQLAVDAFSWTNIYLKLHWCYFDENNLLISHPAKTAYNYIFHGLFIFDILFVTRFEMFLVVRGVVNIFGYGKGANWFTKIRMNQCLQIYRFPELFRIVHSIFQYRTLLLVLFYLLVLYWITSTLGCIAIYLACPGFARSWASGDEYRMPACVKDSWMLKEIIKVKQTSVIERWVLSIYYVLQAILTVGFGDIVHINVTEISFLIPVTMFGYILMQVVIADITAAEVDTNENRALFLEDRRCLLSCLWKENAPYKVLNTIDHHLDFVWEESRGCQPRELFVDLHPSLASDVFEEFVGDTLSNVPLFQNFSTQVLRSMSKLLKKQYFLKGSRLTRFGNLEYEMFVIVDGRVYMVDAENNYMTTLKKNQFFGEISMLYGRPRKHSAIAASKVEVFVLSADDFAELIEKYPTVKEEIIKALKKEKKEIWFKTFLRKKRADPTRWERNAKALNIAITRMLRSREIKIVKLVGENKKSKAFKFKFKRWVAGYGPDDDKLPFLYFAVPSYEKITFKFLIHPNCIMWIIMTRLVLCIYYVSVMITLYLTFFVNHAPLEVRKLDTVTRIVKDLGNSGEICVAVYILLKFFVPFEIGYNTYCKEWRKIVFRYISDPRQFLLDAVAAIPVELIIPQLPTRIKYDEYLVFIQFVRLIRFYGALMENKNSLRVNTLLYKLTIALTVFLLSGHTLACILYNAAKPEKEILDPSWVSRLELSFRGIPEDEKLYLHLPSIWYLRSLYFMMTIMTSCGFGDNLPQSFKEYLLVCVTMLFGAIGTAIVLGNFSAGLAALQQAKREYFYKINTHVKHLKGIGLSDSKGNLLLSYYIALWDVGRGQPYHKAAAILPLTMQFDCCAILFGEVIMKCSFFGEPNDESFIRNIAIRMVHSVYFPGINIVNQGEPGNTVYIVYKGVVCSYMANEFDKMPEFRHKFTKYECFGRSSCLFKNMMYGKSYRAETRVEMLQIDQSDVVHIARHYPLWKDYLERLIHKRFEHTSHLRKHIFNQETTNTETPHNITTAP</sequence>
<feature type="transmembrane region" description="Helical" evidence="7">
    <location>
        <begin position="103"/>
        <end position="126"/>
    </location>
</feature>
<dbReference type="CDD" id="cd00038">
    <property type="entry name" value="CAP_ED"/>
    <property type="match status" value="3"/>
</dbReference>
<organism evidence="9 10">
    <name type="scientific">Allacma fusca</name>
    <dbReference type="NCBI Taxonomy" id="39272"/>
    <lineage>
        <taxon>Eukaryota</taxon>
        <taxon>Metazoa</taxon>
        <taxon>Ecdysozoa</taxon>
        <taxon>Arthropoda</taxon>
        <taxon>Hexapoda</taxon>
        <taxon>Collembola</taxon>
        <taxon>Symphypleona</taxon>
        <taxon>Sminthuridae</taxon>
        <taxon>Allacma</taxon>
    </lineage>
</organism>
<keyword evidence="5" id="KW-0406">Ion transport</keyword>
<feature type="transmembrane region" description="Helical" evidence="7">
    <location>
        <begin position="338"/>
        <end position="363"/>
    </location>
</feature>
<dbReference type="EMBL" id="CAJVCH010204776">
    <property type="protein sequence ID" value="CAG7731031.1"/>
    <property type="molecule type" value="Genomic_DNA"/>
</dbReference>
<feature type="transmembrane region" description="Helical" evidence="7">
    <location>
        <begin position="1335"/>
        <end position="1358"/>
    </location>
</feature>
<feature type="transmembrane region" description="Helical" evidence="7">
    <location>
        <begin position="146"/>
        <end position="166"/>
    </location>
</feature>
<feature type="transmembrane region" description="Helical" evidence="7">
    <location>
        <begin position="621"/>
        <end position="639"/>
    </location>
</feature>
<dbReference type="PROSITE" id="PS00888">
    <property type="entry name" value="CNMP_BINDING_1"/>
    <property type="match status" value="1"/>
</dbReference>
<dbReference type="Pfam" id="PF00520">
    <property type="entry name" value="Ion_trans"/>
    <property type="match status" value="2"/>
</dbReference>
<dbReference type="Proteomes" id="UP000708208">
    <property type="component" value="Unassembled WGS sequence"/>
</dbReference>
<feature type="transmembrane region" description="Helical" evidence="7">
    <location>
        <begin position="707"/>
        <end position="725"/>
    </location>
</feature>
<evidence type="ECO:0000259" key="8">
    <source>
        <dbReference type="PROSITE" id="PS50042"/>
    </source>
</evidence>
<feature type="transmembrane region" description="Helical" evidence="7">
    <location>
        <begin position="645"/>
        <end position="663"/>
    </location>
</feature>
<name>A0A8J2PBJ9_9HEXA</name>